<dbReference type="InterPro" id="IPR010055">
    <property type="entry name" value="T2SS_protein-GspJ"/>
</dbReference>
<keyword evidence="9 10" id="KW-0472">Membrane</keyword>
<dbReference type="PANTHER" id="PTHR39583:SF2">
    <property type="entry name" value="TYPE II SECRETION SYSTEM PROTEIN J"/>
    <property type="match status" value="1"/>
</dbReference>
<keyword evidence="4" id="KW-1003">Cell membrane</keyword>
<feature type="transmembrane region" description="Helical" evidence="10">
    <location>
        <begin position="20"/>
        <end position="41"/>
    </location>
</feature>
<evidence type="ECO:0000256" key="1">
    <source>
        <dbReference type="ARBA" id="ARBA00004377"/>
    </source>
</evidence>
<keyword evidence="6" id="KW-0997">Cell inner membrane</keyword>
<dbReference type="InterPro" id="IPR045584">
    <property type="entry name" value="Pilin-like"/>
</dbReference>
<dbReference type="GO" id="GO:0015627">
    <property type="term" value="C:type II protein secretion system complex"/>
    <property type="evidence" value="ECO:0007669"/>
    <property type="project" value="InterPro"/>
</dbReference>
<evidence type="ECO:0000256" key="9">
    <source>
        <dbReference type="ARBA" id="ARBA00023136"/>
    </source>
</evidence>
<dbReference type="NCBIfam" id="TIGR01711">
    <property type="entry name" value="gspJ"/>
    <property type="match status" value="1"/>
</dbReference>
<dbReference type="Pfam" id="PF07963">
    <property type="entry name" value="N_methyl"/>
    <property type="match status" value="1"/>
</dbReference>
<dbReference type="GO" id="GO:0005886">
    <property type="term" value="C:plasma membrane"/>
    <property type="evidence" value="ECO:0007669"/>
    <property type="project" value="UniProtKB-SubCell"/>
</dbReference>
<evidence type="ECO:0000256" key="7">
    <source>
        <dbReference type="ARBA" id="ARBA00022692"/>
    </source>
</evidence>
<dbReference type="PANTHER" id="PTHR39583">
    <property type="entry name" value="TYPE II SECRETION SYSTEM PROTEIN J-RELATED"/>
    <property type="match status" value="1"/>
</dbReference>
<dbReference type="InterPro" id="IPR012902">
    <property type="entry name" value="N_methyl_site"/>
</dbReference>
<keyword evidence="8 10" id="KW-1133">Transmembrane helix</keyword>
<protein>
    <recommendedName>
        <fullName evidence="3">Type II secretion system protein J</fullName>
    </recommendedName>
</protein>
<dbReference type="GO" id="GO:0015628">
    <property type="term" value="P:protein secretion by the type II secretion system"/>
    <property type="evidence" value="ECO:0007669"/>
    <property type="project" value="InterPro"/>
</dbReference>
<dbReference type="NCBIfam" id="TIGR02532">
    <property type="entry name" value="IV_pilin_GFxxxE"/>
    <property type="match status" value="1"/>
</dbReference>
<dbReference type="Gene3D" id="3.10.610.10">
    <property type="entry name" value="GSPII I/J protein-like"/>
    <property type="match status" value="1"/>
</dbReference>
<name>A0A3B0WPI9_9ZZZZ</name>
<evidence type="ECO:0000256" key="5">
    <source>
        <dbReference type="ARBA" id="ARBA00022481"/>
    </source>
</evidence>
<accession>A0A3B0WPI9</accession>
<evidence type="ECO:0000256" key="6">
    <source>
        <dbReference type="ARBA" id="ARBA00022519"/>
    </source>
</evidence>
<gene>
    <name evidence="11" type="ORF">MNBD_GAMMA07-543</name>
</gene>
<evidence type="ECO:0000313" key="11">
    <source>
        <dbReference type="EMBL" id="VAW57241.1"/>
    </source>
</evidence>
<organism evidence="11">
    <name type="scientific">hydrothermal vent metagenome</name>
    <dbReference type="NCBI Taxonomy" id="652676"/>
    <lineage>
        <taxon>unclassified sequences</taxon>
        <taxon>metagenomes</taxon>
        <taxon>ecological metagenomes</taxon>
    </lineage>
</organism>
<keyword evidence="5" id="KW-0488">Methylation</keyword>
<evidence type="ECO:0000256" key="3">
    <source>
        <dbReference type="ARBA" id="ARBA00021539"/>
    </source>
</evidence>
<keyword evidence="7 10" id="KW-0812">Transmembrane</keyword>
<dbReference type="PROSITE" id="PS00409">
    <property type="entry name" value="PROKAR_NTER_METHYL"/>
    <property type="match status" value="1"/>
</dbReference>
<dbReference type="EMBL" id="UOFF01000362">
    <property type="protein sequence ID" value="VAW57241.1"/>
    <property type="molecule type" value="Genomic_DNA"/>
</dbReference>
<evidence type="ECO:0000256" key="8">
    <source>
        <dbReference type="ARBA" id="ARBA00022989"/>
    </source>
</evidence>
<evidence type="ECO:0000256" key="10">
    <source>
        <dbReference type="SAM" id="Phobius"/>
    </source>
</evidence>
<sequence length="128" mass="14652">MHMPRQHQHRKQHKATGFTLIEVIIAMSIFAIVSLLAYSGLNTVMLSKSRTEVSLERLQELQLAMLTLTFDFQHLSVRDGHDALGGLIQKFTTQDSNLIVSFTRSGWRNPAKQPRSTLQRVTYRIDDD</sequence>
<comment type="similarity">
    <text evidence="2">Belongs to the GSP J family.</text>
</comment>
<evidence type="ECO:0000256" key="2">
    <source>
        <dbReference type="ARBA" id="ARBA00011084"/>
    </source>
</evidence>
<evidence type="ECO:0000256" key="4">
    <source>
        <dbReference type="ARBA" id="ARBA00022475"/>
    </source>
</evidence>
<dbReference type="InterPro" id="IPR051621">
    <property type="entry name" value="T2SS_protein_J"/>
</dbReference>
<comment type="subcellular location">
    <subcellularLocation>
        <location evidence="1">Cell inner membrane</location>
        <topology evidence="1">Single-pass membrane protein</topology>
    </subcellularLocation>
</comment>
<dbReference type="AlphaFoldDB" id="A0A3B0WPI9"/>
<dbReference type="SUPFAM" id="SSF54523">
    <property type="entry name" value="Pili subunits"/>
    <property type="match status" value="1"/>
</dbReference>
<dbReference type="Pfam" id="PF11612">
    <property type="entry name" value="T2SSJ"/>
    <property type="match status" value="1"/>
</dbReference>
<feature type="non-terminal residue" evidence="11">
    <location>
        <position position="128"/>
    </location>
</feature>
<reference evidence="11" key="1">
    <citation type="submission" date="2018-06" db="EMBL/GenBank/DDBJ databases">
        <authorList>
            <person name="Zhirakovskaya E."/>
        </authorList>
    </citation>
    <scope>NUCLEOTIDE SEQUENCE</scope>
</reference>
<proteinExistence type="inferred from homology"/>